<name>A0A1H5T2X8_9HYPH</name>
<dbReference type="SUPFAM" id="SSF54001">
    <property type="entry name" value="Cysteine proteinases"/>
    <property type="match status" value="1"/>
</dbReference>
<keyword evidence="2" id="KW-0378">Hydrolase</keyword>
<dbReference type="AlphaFoldDB" id="A0A1H5T2X8"/>
<evidence type="ECO:0000313" key="3">
    <source>
        <dbReference type="Proteomes" id="UP000236743"/>
    </source>
</evidence>
<dbReference type="Pfam" id="PF08379">
    <property type="entry name" value="Bact_transglu_N"/>
    <property type="match status" value="1"/>
</dbReference>
<organism evidence="2 3">
    <name type="scientific">Bosea lathyri</name>
    <dbReference type="NCBI Taxonomy" id="1036778"/>
    <lineage>
        <taxon>Bacteria</taxon>
        <taxon>Pseudomonadati</taxon>
        <taxon>Pseudomonadota</taxon>
        <taxon>Alphaproteobacteria</taxon>
        <taxon>Hyphomicrobiales</taxon>
        <taxon>Boseaceae</taxon>
        <taxon>Bosea</taxon>
    </lineage>
</organism>
<dbReference type="GO" id="GO:0006508">
    <property type="term" value="P:proteolysis"/>
    <property type="evidence" value="ECO:0007669"/>
    <property type="project" value="UniProtKB-KW"/>
</dbReference>
<proteinExistence type="predicted"/>
<evidence type="ECO:0000259" key="1">
    <source>
        <dbReference type="SMART" id="SM00460"/>
    </source>
</evidence>
<dbReference type="InterPro" id="IPR013589">
    <property type="entry name" value="Bac_transglu_N"/>
</dbReference>
<sequence length="292" mass="32185">MIYDVRHITTYGYSRPVPFARCILRLLPRNDGGQHVRKSELLITPRPAERTDQLCFFGNQMTTLTISKPHRELKVEMRARVEVRRAPAPFPGLTRHWEEVAALALASDSLAPDSPAHHLYPSRLVPDVAEVVTYARQSFAPLRPVLEGASELMARIRRDFTYDPEATEVSTPLAEAFAQRHGVCQDFAHIMIAGLRGLGLPAAYVSGYIRTIPPPGEKRLEGADASHAWVMLWCGPETGWIGLDPTNDLIVADDHIVTAFGRDYADVSPLDGVLIGPGSQKIGIAVDVIPVL</sequence>
<evidence type="ECO:0000313" key="2">
    <source>
        <dbReference type="EMBL" id="SEF56441.1"/>
    </source>
</evidence>
<dbReference type="PANTHER" id="PTHR33490">
    <property type="entry name" value="BLR5614 PROTEIN-RELATED"/>
    <property type="match status" value="1"/>
</dbReference>
<accession>A0A1H5T2X8</accession>
<protein>
    <submittedName>
        <fullName evidence="2">Transglutaminase-like enzyme, putative cysteine protease</fullName>
    </submittedName>
</protein>
<reference evidence="2 3" key="1">
    <citation type="submission" date="2016-10" db="EMBL/GenBank/DDBJ databases">
        <authorList>
            <person name="de Groot N.N."/>
        </authorList>
    </citation>
    <scope>NUCLEOTIDE SEQUENCE [LARGE SCALE GENOMIC DNA]</scope>
    <source>
        <strain evidence="2 3">DSM 26656</strain>
    </source>
</reference>
<dbReference type="InterPro" id="IPR002931">
    <property type="entry name" value="Transglutaminase-like"/>
</dbReference>
<dbReference type="Gene3D" id="3.10.620.30">
    <property type="match status" value="1"/>
</dbReference>
<dbReference type="GO" id="GO:0008233">
    <property type="term" value="F:peptidase activity"/>
    <property type="evidence" value="ECO:0007669"/>
    <property type="project" value="UniProtKB-KW"/>
</dbReference>
<feature type="domain" description="Transglutaminase-like" evidence="1">
    <location>
        <begin position="176"/>
        <end position="247"/>
    </location>
</feature>
<gene>
    <name evidence="2" type="ORF">SAMN04488115_101481</name>
</gene>
<dbReference type="Pfam" id="PF01841">
    <property type="entry name" value="Transglut_core"/>
    <property type="match status" value="1"/>
</dbReference>
<dbReference type="PANTHER" id="PTHR33490:SF7">
    <property type="entry name" value="BLR2979 PROTEIN"/>
    <property type="match status" value="1"/>
</dbReference>
<dbReference type="Proteomes" id="UP000236743">
    <property type="component" value="Unassembled WGS sequence"/>
</dbReference>
<dbReference type="SMART" id="SM00460">
    <property type="entry name" value="TGc"/>
    <property type="match status" value="1"/>
</dbReference>
<dbReference type="OrthoDB" id="9804023at2"/>
<dbReference type="InterPro" id="IPR038765">
    <property type="entry name" value="Papain-like_cys_pep_sf"/>
</dbReference>
<dbReference type="EMBL" id="FNUY01000001">
    <property type="protein sequence ID" value="SEF56441.1"/>
    <property type="molecule type" value="Genomic_DNA"/>
</dbReference>
<keyword evidence="2" id="KW-0645">Protease</keyword>
<dbReference type="RefSeq" id="WP_103870850.1">
    <property type="nucleotide sequence ID" value="NZ_FNUY01000001.1"/>
</dbReference>
<keyword evidence="3" id="KW-1185">Reference proteome</keyword>